<feature type="domain" description="Putative zinc-ribbon" evidence="2">
    <location>
        <begin position="11"/>
        <end position="36"/>
    </location>
</feature>
<dbReference type="Pfam" id="PF13248">
    <property type="entry name" value="Zn_ribbon_3"/>
    <property type="match status" value="1"/>
</dbReference>
<feature type="region of interest" description="Disordered" evidence="1">
    <location>
        <begin position="39"/>
        <end position="66"/>
    </location>
</feature>
<sequence length="66" mass="7091">MNTDKSASPLNMTPCPRCGIDVHDRAVACPNCGTKIYVNSPADITPTRHPPGSSNDRSVQNRPDGR</sequence>
<evidence type="ECO:0000313" key="4">
    <source>
        <dbReference type="Proteomes" id="UP000318081"/>
    </source>
</evidence>
<feature type="compositionally biased region" description="Polar residues" evidence="1">
    <location>
        <begin position="52"/>
        <end position="66"/>
    </location>
</feature>
<dbReference type="InterPro" id="IPR059113">
    <property type="entry name" value="Znf_ribbon"/>
</dbReference>
<gene>
    <name evidence="3" type="ORF">TBK1r_53420</name>
</gene>
<name>A0ABX5XWB9_9BACT</name>
<protein>
    <recommendedName>
        <fullName evidence="2">Putative zinc-ribbon domain-containing protein</fullName>
    </recommendedName>
</protein>
<reference evidence="3 4" key="1">
    <citation type="submission" date="2019-02" db="EMBL/GenBank/DDBJ databases">
        <title>Deep-cultivation of Planctomycetes and their phenomic and genomic characterization uncovers novel biology.</title>
        <authorList>
            <person name="Wiegand S."/>
            <person name="Jogler M."/>
            <person name="Boedeker C."/>
            <person name="Pinto D."/>
            <person name="Vollmers J."/>
            <person name="Rivas-Marin E."/>
            <person name="Kohn T."/>
            <person name="Peeters S.H."/>
            <person name="Heuer A."/>
            <person name="Rast P."/>
            <person name="Oberbeckmann S."/>
            <person name="Bunk B."/>
            <person name="Jeske O."/>
            <person name="Meyerdierks A."/>
            <person name="Storesund J.E."/>
            <person name="Kallscheuer N."/>
            <person name="Luecker S."/>
            <person name="Lage O.M."/>
            <person name="Pohl T."/>
            <person name="Merkel B.J."/>
            <person name="Hornburger P."/>
            <person name="Mueller R.-W."/>
            <person name="Bruemmer F."/>
            <person name="Labrenz M."/>
            <person name="Spormann A.M."/>
            <person name="Op den Camp H."/>
            <person name="Overmann J."/>
            <person name="Amann R."/>
            <person name="Jetten M.S.M."/>
            <person name="Mascher T."/>
            <person name="Medema M.H."/>
            <person name="Devos D.P."/>
            <person name="Kaster A.-K."/>
            <person name="Ovreas L."/>
            <person name="Rohde M."/>
            <person name="Galperin M.Y."/>
            <person name="Jogler C."/>
        </authorList>
    </citation>
    <scope>NUCLEOTIDE SEQUENCE [LARGE SCALE GENOMIC DNA]</scope>
    <source>
        <strain evidence="3 4">TBK1r</strain>
    </source>
</reference>
<evidence type="ECO:0000256" key="1">
    <source>
        <dbReference type="SAM" id="MobiDB-lite"/>
    </source>
</evidence>
<dbReference type="Proteomes" id="UP000318081">
    <property type="component" value="Chromosome"/>
</dbReference>
<organism evidence="3 4">
    <name type="scientific">Stieleria magnilauensis</name>
    <dbReference type="NCBI Taxonomy" id="2527963"/>
    <lineage>
        <taxon>Bacteria</taxon>
        <taxon>Pseudomonadati</taxon>
        <taxon>Planctomycetota</taxon>
        <taxon>Planctomycetia</taxon>
        <taxon>Pirellulales</taxon>
        <taxon>Pirellulaceae</taxon>
        <taxon>Stieleria</taxon>
    </lineage>
</organism>
<dbReference type="EMBL" id="CP036432">
    <property type="protein sequence ID" value="QDV86323.1"/>
    <property type="molecule type" value="Genomic_DNA"/>
</dbReference>
<proteinExistence type="predicted"/>
<keyword evidence="4" id="KW-1185">Reference proteome</keyword>
<evidence type="ECO:0000313" key="3">
    <source>
        <dbReference type="EMBL" id="QDV86323.1"/>
    </source>
</evidence>
<evidence type="ECO:0000259" key="2">
    <source>
        <dbReference type="Pfam" id="PF13248"/>
    </source>
</evidence>
<accession>A0ABX5XWB9</accession>